<gene>
    <name evidence="7" type="ordered locus">SL003B_3432</name>
</gene>
<dbReference type="GO" id="GO:0005886">
    <property type="term" value="C:plasma membrane"/>
    <property type="evidence" value="ECO:0007669"/>
    <property type="project" value="UniProtKB-SubCell"/>
</dbReference>
<dbReference type="HOGENOM" id="CLU_007946_15_12_5"/>
<evidence type="ECO:0000256" key="5">
    <source>
        <dbReference type="ARBA" id="ARBA00023136"/>
    </source>
</evidence>
<dbReference type="PANTHER" id="PTHR42770">
    <property type="entry name" value="AMINO ACID TRANSPORTER-RELATED"/>
    <property type="match status" value="1"/>
</dbReference>
<dbReference type="AlphaFoldDB" id="F2J019"/>
<dbReference type="InterPro" id="IPR050367">
    <property type="entry name" value="APC_superfamily"/>
</dbReference>
<dbReference type="KEGG" id="pgv:SL003B_3432"/>
<feature type="transmembrane region" description="Helical" evidence="6">
    <location>
        <begin position="257"/>
        <end position="277"/>
    </location>
</feature>
<keyword evidence="3 6" id="KW-0812">Transmembrane</keyword>
<dbReference type="GO" id="GO:0022857">
    <property type="term" value="F:transmembrane transporter activity"/>
    <property type="evidence" value="ECO:0007669"/>
    <property type="project" value="InterPro"/>
</dbReference>
<feature type="transmembrane region" description="Helical" evidence="6">
    <location>
        <begin position="31"/>
        <end position="52"/>
    </location>
</feature>
<feature type="transmembrane region" description="Helical" evidence="6">
    <location>
        <begin position="106"/>
        <end position="125"/>
    </location>
</feature>
<feature type="transmembrane region" description="Helical" evidence="6">
    <location>
        <begin position="314"/>
        <end position="333"/>
    </location>
</feature>
<dbReference type="PANTHER" id="PTHR42770:SF11">
    <property type="entry name" value="INNER MEMBRANE TRANSPORT PROTEIN YBAT"/>
    <property type="match status" value="1"/>
</dbReference>
<sequence>MVLYGLGVTVGAGIYVLIGEVIARAGDHAPVAFLISGLVMLLPAACFAELTGRLPYAAAVAHFVEAGFGSRHLFLLVGLAVVAVGVVSSAAIALGAAGYLGELVDLPAPVLAVAAILTTGCVAVIGIRESVAIAGVLTLVEVGGLAAVVAGALWAGADLPAQALASPPPSADPALWGAILGSSLIAFFAFIGFEDIASIAEETVAPQRTLAHGIFLTLALTLVIYFAVLLAALASVPREALTDSTAPLAEVFAHTTGLSPVTIALIAVVATVNGIIVQMIMASRVLYGLADRGALPGGLGTALRAVHPATGTPVRATVLVVALVLVLALAFPITGLAEGTSTITLVVFMLAAAALIRIKRSGVPAPEGTVVVPGWVPWGAILACGALLVGGLAGG</sequence>
<proteinExistence type="predicted"/>
<dbReference type="STRING" id="991905.SL003B_3432"/>
<feature type="transmembrane region" description="Helical" evidence="6">
    <location>
        <begin position="214"/>
        <end position="237"/>
    </location>
</feature>
<protein>
    <submittedName>
        <fullName evidence="7">Amino acid permease superfamily</fullName>
    </submittedName>
</protein>
<reference evidence="7 8" key="1">
    <citation type="journal article" date="2011" name="J. Bacteriol.">
        <title>Complete genome sequence of Polymorphum gilvum SL003B-26A1T, a crude oil-degrading bacterium from oil-polluted saline soil.</title>
        <authorList>
            <person name="Li S.G."/>
            <person name="Tang Y.Q."/>
            <person name="Nie Y."/>
            <person name="Cai M."/>
            <person name="Wu X.L."/>
        </authorList>
    </citation>
    <scope>NUCLEOTIDE SEQUENCE [LARGE SCALE GENOMIC DNA]</scope>
    <source>
        <strain evidence="8">LMG 25793 / CGMCC 1.9160 / SL003B-26A1</strain>
    </source>
</reference>
<keyword evidence="8" id="KW-1185">Reference proteome</keyword>
<feature type="transmembrane region" description="Helical" evidence="6">
    <location>
        <begin position="73"/>
        <end position="100"/>
    </location>
</feature>
<organism evidence="7 8">
    <name type="scientific">Polymorphum gilvum (strain LMG 25793 / CGMCC 1.9160 / SL003B-26A1)</name>
    <dbReference type="NCBI Taxonomy" id="991905"/>
    <lineage>
        <taxon>Bacteria</taxon>
        <taxon>Pseudomonadati</taxon>
        <taxon>Pseudomonadota</taxon>
        <taxon>Alphaproteobacteria</taxon>
        <taxon>Rhodobacterales</taxon>
        <taxon>Paracoccaceae</taxon>
        <taxon>Polymorphum</taxon>
    </lineage>
</organism>
<dbReference type="Gene3D" id="1.20.1740.10">
    <property type="entry name" value="Amino acid/polyamine transporter I"/>
    <property type="match status" value="1"/>
</dbReference>
<feature type="transmembrane region" description="Helical" evidence="6">
    <location>
        <begin position="132"/>
        <end position="154"/>
    </location>
</feature>
<feature type="transmembrane region" description="Helical" evidence="6">
    <location>
        <begin position="174"/>
        <end position="193"/>
    </location>
</feature>
<keyword evidence="5 6" id="KW-0472">Membrane</keyword>
<evidence type="ECO:0000256" key="6">
    <source>
        <dbReference type="SAM" id="Phobius"/>
    </source>
</evidence>
<keyword evidence="2" id="KW-1003">Cell membrane</keyword>
<evidence type="ECO:0000313" key="8">
    <source>
        <dbReference type="Proteomes" id="UP000008130"/>
    </source>
</evidence>
<dbReference type="EMBL" id="CP002568">
    <property type="protein sequence ID" value="ADZ71854.1"/>
    <property type="molecule type" value="Genomic_DNA"/>
</dbReference>
<dbReference type="InterPro" id="IPR002293">
    <property type="entry name" value="AA/rel_permease1"/>
</dbReference>
<evidence type="ECO:0000313" key="7">
    <source>
        <dbReference type="EMBL" id="ADZ71854.1"/>
    </source>
</evidence>
<dbReference type="PATRIC" id="fig|991905.3.peg.3541"/>
<feature type="transmembrane region" description="Helical" evidence="6">
    <location>
        <begin position="370"/>
        <end position="393"/>
    </location>
</feature>
<evidence type="ECO:0000256" key="3">
    <source>
        <dbReference type="ARBA" id="ARBA00022692"/>
    </source>
</evidence>
<dbReference type="Proteomes" id="UP000008130">
    <property type="component" value="Chromosome"/>
</dbReference>
<evidence type="ECO:0000256" key="1">
    <source>
        <dbReference type="ARBA" id="ARBA00004651"/>
    </source>
</evidence>
<comment type="subcellular location">
    <subcellularLocation>
        <location evidence="1">Cell membrane</location>
        <topology evidence="1">Multi-pass membrane protein</topology>
    </subcellularLocation>
</comment>
<accession>F2J019</accession>
<feature type="transmembrane region" description="Helical" evidence="6">
    <location>
        <begin position="339"/>
        <end position="358"/>
    </location>
</feature>
<dbReference type="Pfam" id="PF13520">
    <property type="entry name" value="AA_permease_2"/>
    <property type="match status" value="1"/>
</dbReference>
<dbReference type="PIRSF" id="PIRSF006060">
    <property type="entry name" value="AA_transporter"/>
    <property type="match status" value="1"/>
</dbReference>
<name>F2J019_POLGS</name>
<evidence type="ECO:0000256" key="2">
    <source>
        <dbReference type="ARBA" id="ARBA00022475"/>
    </source>
</evidence>
<keyword evidence="4 6" id="KW-1133">Transmembrane helix</keyword>
<evidence type="ECO:0000256" key="4">
    <source>
        <dbReference type="ARBA" id="ARBA00022989"/>
    </source>
</evidence>
<dbReference type="eggNOG" id="COG0531">
    <property type="taxonomic scope" value="Bacteria"/>
</dbReference>